<dbReference type="PROSITE" id="PS51671">
    <property type="entry name" value="ACT"/>
    <property type="match status" value="1"/>
</dbReference>
<dbReference type="PANTHER" id="PTHR48078:SF6">
    <property type="entry name" value="L-THREONINE DEHYDRATASE CATABOLIC TDCB"/>
    <property type="match status" value="1"/>
</dbReference>
<dbReference type="PANTHER" id="PTHR48078">
    <property type="entry name" value="THREONINE DEHYDRATASE, MITOCHONDRIAL-RELATED"/>
    <property type="match status" value="1"/>
</dbReference>
<dbReference type="GO" id="GO:0009097">
    <property type="term" value="P:isoleucine biosynthetic process"/>
    <property type="evidence" value="ECO:0007669"/>
    <property type="project" value="TreeGrafter"/>
</dbReference>
<keyword evidence="8" id="KW-1185">Reference proteome</keyword>
<dbReference type="OrthoDB" id="9915at2157"/>
<dbReference type="GO" id="GO:0006567">
    <property type="term" value="P:L-threonine catabolic process"/>
    <property type="evidence" value="ECO:0007669"/>
    <property type="project" value="InterPro"/>
</dbReference>
<dbReference type="NCBIfam" id="TIGR01127">
    <property type="entry name" value="ilvA_1Cterm"/>
    <property type="match status" value="1"/>
</dbReference>
<evidence type="ECO:0000256" key="1">
    <source>
        <dbReference type="ARBA" id="ARBA00001933"/>
    </source>
</evidence>
<dbReference type="InterPro" id="IPR001926">
    <property type="entry name" value="TrpB-like_PALP"/>
</dbReference>
<evidence type="ECO:0000256" key="2">
    <source>
        <dbReference type="ARBA" id="ARBA00010869"/>
    </source>
</evidence>
<dbReference type="InterPro" id="IPR044561">
    <property type="entry name" value="ACT_ThrD-II-like"/>
</dbReference>
<dbReference type="InterPro" id="IPR002912">
    <property type="entry name" value="ACT_dom"/>
</dbReference>
<dbReference type="Gene3D" id="3.40.50.1100">
    <property type="match status" value="2"/>
</dbReference>
<dbReference type="InterPro" id="IPR005789">
    <property type="entry name" value="Thr_deHydtase_catblc"/>
</dbReference>
<dbReference type="Pfam" id="PF01842">
    <property type="entry name" value="ACT"/>
    <property type="match status" value="1"/>
</dbReference>
<dbReference type="CDD" id="cd01562">
    <property type="entry name" value="Thr-dehyd"/>
    <property type="match status" value="1"/>
</dbReference>
<comment type="cofactor">
    <cofactor evidence="1">
        <name>pyridoxal 5'-phosphate</name>
        <dbReference type="ChEBI" id="CHEBI:597326"/>
    </cofactor>
</comment>
<dbReference type="SUPFAM" id="SSF53686">
    <property type="entry name" value="Tryptophan synthase beta subunit-like PLP-dependent enzymes"/>
    <property type="match status" value="1"/>
</dbReference>
<dbReference type="CDD" id="cd04886">
    <property type="entry name" value="ACT_ThrD-II-like"/>
    <property type="match status" value="1"/>
</dbReference>
<evidence type="ECO:0000313" key="7">
    <source>
        <dbReference type="EMBL" id="KYH25629.1"/>
    </source>
</evidence>
<reference evidence="7 8" key="1">
    <citation type="submission" date="2016-02" db="EMBL/GenBank/DDBJ databases">
        <title>Genome sequence of Halalkalicoccus paucihalophilus DSM 24557.</title>
        <authorList>
            <person name="Poehlein A."/>
            <person name="Daniel R."/>
        </authorList>
    </citation>
    <scope>NUCLEOTIDE SEQUENCE [LARGE SCALE GENOMIC DNA]</scope>
    <source>
        <strain evidence="7 8">DSM 24557</strain>
    </source>
</reference>
<proteinExistence type="inferred from homology"/>
<dbReference type="Proteomes" id="UP000075321">
    <property type="component" value="Unassembled WGS sequence"/>
</dbReference>
<sequence length="407" mass="42492">MSVTFTDIEAAGERLDDESVVKRTPVERSTSLGAMVDAEVHLKMEHLQWTGSFKTRGAYNKLSQAVAGGGVEHAVAASAGNHAQGVALAATTLGIDSTIVMPKTAPQTKIDATRGYGATVELHGKDFREAMAHAKELASGGDSTFVHAYDDPDIVAGQGTLGVEMVGDCPDVDTVIVPIGGGGLISGISLAVSELAPDVRIVGVQAEAAATVPESLDKGIPQTLDSVDTIADGIATGGVSELTLGIIEEHVDEVLTVSDDEIAQAILLLLERAKQLVEGAGAAGVAALLSDDLDVAGETVMPLLCGGNLDMPMLQTVLIHAMTDRQQLLNLRVRIDDQPGRMAEISRVIADHDANIRNVRHERAVEDLNVGDAYLVFRLVTSGSSHSRAITAAIEGSGYTVEIVNAR</sequence>
<comment type="similarity">
    <text evidence="2">Belongs to the serine/threonine dehydratase family.</text>
</comment>
<evidence type="ECO:0000256" key="4">
    <source>
        <dbReference type="ARBA" id="ARBA00022898"/>
    </source>
</evidence>
<dbReference type="GO" id="GO:0006565">
    <property type="term" value="P:L-serine catabolic process"/>
    <property type="evidence" value="ECO:0007669"/>
    <property type="project" value="TreeGrafter"/>
</dbReference>
<dbReference type="PATRIC" id="fig|1008153.3.peg.2352"/>
<dbReference type="EMBL" id="LTAZ01000005">
    <property type="protein sequence ID" value="KYH25629.1"/>
    <property type="molecule type" value="Genomic_DNA"/>
</dbReference>
<dbReference type="FunFam" id="3.40.50.1100:FF:000005">
    <property type="entry name" value="Threonine dehydratase catabolic"/>
    <property type="match status" value="1"/>
</dbReference>
<dbReference type="GO" id="GO:0004794">
    <property type="term" value="F:threonine deaminase activity"/>
    <property type="evidence" value="ECO:0007669"/>
    <property type="project" value="UniProtKB-EC"/>
</dbReference>
<dbReference type="InterPro" id="IPR036052">
    <property type="entry name" value="TrpB-like_PALP_sf"/>
</dbReference>
<organism evidence="7 8">
    <name type="scientific">Halalkalicoccus paucihalophilus</name>
    <dbReference type="NCBI Taxonomy" id="1008153"/>
    <lineage>
        <taxon>Archaea</taxon>
        <taxon>Methanobacteriati</taxon>
        <taxon>Methanobacteriota</taxon>
        <taxon>Stenosarchaea group</taxon>
        <taxon>Halobacteria</taxon>
        <taxon>Halobacteriales</taxon>
        <taxon>Halococcaceae</taxon>
        <taxon>Halalkalicoccus</taxon>
    </lineage>
</organism>
<comment type="caution">
    <text evidence="7">The sequence shown here is derived from an EMBL/GenBank/DDBJ whole genome shotgun (WGS) entry which is preliminary data.</text>
</comment>
<evidence type="ECO:0000313" key="8">
    <source>
        <dbReference type="Proteomes" id="UP000075321"/>
    </source>
</evidence>
<feature type="domain" description="ACT" evidence="6">
    <location>
        <begin position="330"/>
        <end position="407"/>
    </location>
</feature>
<dbReference type="SUPFAM" id="SSF55021">
    <property type="entry name" value="ACT-like"/>
    <property type="match status" value="1"/>
</dbReference>
<keyword evidence="5 7" id="KW-0456">Lyase</keyword>
<dbReference type="RefSeq" id="WP_084383701.1">
    <property type="nucleotide sequence ID" value="NZ_LTAZ01000005.1"/>
</dbReference>
<gene>
    <name evidence="7" type="primary">thrC_4</name>
    <name evidence="7" type="ORF">HAPAU_23040</name>
</gene>
<keyword evidence="4" id="KW-0663">Pyridoxal phosphate</keyword>
<evidence type="ECO:0000256" key="5">
    <source>
        <dbReference type="ARBA" id="ARBA00023239"/>
    </source>
</evidence>
<evidence type="ECO:0000256" key="3">
    <source>
        <dbReference type="ARBA" id="ARBA00012096"/>
    </source>
</evidence>
<name>A0A151ADB4_9EURY</name>
<dbReference type="FunFam" id="3.40.50.1100:FF:000007">
    <property type="entry name" value="L-threonine dehydratase catabolic TdcB"/>
    <property type="match status" value="1"/>
</dbReference>
<accession>A0A151ADB4</accession>
<dbReference type="InterPro" id="IPR050147">
    <property type="entry name" value="Ser/Thr_Dehydratase"/>
</dbReference>
<dbReference type="GO" id="GO:0003941">
    <property type="term" value="F:L-serine ammonia-lyase activity"/>
    <property type="evidence" value="ECO:0007669"/>
    <property type="project" value="TreeGrafter"/>
</dbReference>
<dbReference type="AlphaFoldDB" id="A0A151ADB4"/>
<evidence type="ECO:0000259" key="6">
    <source>
        <dbReference type="PROSITE" id="PS51671"/>
    </source>
</evidence>
<protein>
    <recommendedName>
        <fullName evidence="3">threonine ammonia-lyase</fullName>
        <ecNumber evidence="3">4.3.1.19</ecNumber>
    </recommendedName>
</protein>
<dbReference type="Pfam" id="PF00291">
    <property type="entry name" value="PALP"/>
    <property type="match status" value="1"/>
</dbReference>
<dbReference type="EC" id="4.3.1.19" evidence="3"/>
<dbReference type="InterPro" id="IPR045865">
    <property type="entry name" value="ACT-like_dom_sf"/>
</dbReference>